<evidence type="ECO:0000256" key="3">
    <source>
        <dbReference type="ARBA" id="ARBA00022989"/>
    </source>
</evidence>
<comment type="subcellular location">
    <subcellularLocation>
        <location evidence="1">Membrane</location>
        <topology evidence="1">Multi-pass membrane protein</topology>
    </subcellularLocation>
</comment>
<dbReference type="OrthoDB" id="434240at2759"/>
<keyword evidence="7" id="KW-1185">Reference proteome</keyword>
<keyword evidence="4" id="KW-0472">Membrane</keyword>
<evidence type="ECO:0000256" key="1">
    <source>
        <dbReference type="ARBA" id="ARBA00004141"/>
    </source>
</evidence>
<gene>
    <name evidence="6" type="ORF">EJB05_17290</name>
</gene>
<keyword evidence="3" id="KW-1133">Transmembrane helix</keyword>
<evidence type="ECO:0000313" key="7">
    <source>
        <dbReference type="Proteomes" id="UP000324897"/>
    </source>
</evidence>
<name>A0A5J9VH03_9POAL</name>
<organism evidence="6 7">
    <name type="scientific">Eragrostis curvula</name>
    <name type="common">weeping love grass</name>
    <dbReference type="NCBI Taxonomy" id="38414"/>
    <lineage>
        <taxon>Eukaryota</taxon>
        <taxon>Viridiplantae</taxon>
        <taxon>Streptophyta</taxon>
        <taxon>Embryophyta</taxon>
        <taxon>Tracheophyta</taxon>
        <taxon>Spermatophyta</taxon>
        <taxon>Magnoliopsida</taxon>
        <taxon>Liliopsida</taxon>
        <taxon>Poales</taxon>
        <taxon>Poaceae</taxon>
        <taxon>PACMAD clade</taxon>
        <taxon>Chloridoideae</taxon>
        <taxon>Eragrostideae</taxon>
        <taxon>Eragrostidinae</taxon>
        <taxon>Eragrostis</taxon>
    </lineage>
</organism>
<keyword evidence="2" id="KW-0812">Transmembrane</keyword>
<comment type="caution">
    <text evidence="6">The sequence shown here is derived from an EMBL/GenBank/DDBJ whole genome shotgun (WGS) entry which is preliminary data.</text>
</comment>
<evidence type="ECO:0000256" key="4">
    <source>
        <dbReference type="ARBA" id="ARBA00023136"/>
    </source>
</evidence>
<dbReference type="Gramene" id="TVU35403">
    <property type="protein sequence ID" value="TVU35403"/>
    <property type="gene ID" value="EJB05_17290"/>
</dbReference>
<evidence type="ECO:0000313" key="6">
    <source>
        <dbReference type="EMBL" id="TVU35403.1"/>
    </source>
</evidence>
<evidence type="ECO:0008006" key="8">
    <source>
        <dbReference type="Google" id="ProtNLM"/>
    </source>
</evidence>
<dbReference type="InterPro" id="IPR044772">
    <property type="entry name" value="NO3_transporter"/>
</dbReference>
<dbReference type="AlphaFoldDB" id="A0A5J9VH03"/>
<feature type="non-terminal residue" evidence="6">
    <location>
        <position position="1"/>
    </location>
</feature>
<dbReference type="GO" id="GO:0016020">
    <property type="term" value="C:membrane"/>
    <property type="evidence" value="ECO:0007669"/>
    <property type="project" value="UniProtKB-SubCell"/>
</dbReference>
<dbReference type="EMBL" id="RWGY01000009">
    <property type="protein sequence ID" value="TVU35403.1"/>
    <property type="molecule type" value="Genomic_DNA"/>
</dbReference>
<evidence type="ECO:0000256" key="5">
    <source>
        <dbReference type="SAM" id="MobiDB-lite"/>
    </source>
</evidence>
<protein>
    <recommendedName>
        <fullName evidence="8">Major facilitator superfamily (MFS) profile domain-containing protein</fullName>
    </recommendedName>
</protein>
<accession>A0A5J9VH03</accession>
<sequence>MILFSLFVQAADGLVFGVVPFVSRRLLGVVNGMTGAGGSACAVLTQYIFFSGSLGRARGPRRRSTTAKSGRRRSATRPGLNNASVRFAENCGQEAGRRVAARHTVPVESSPIHA</sequence>
<dbReference type="GO" id="GO:0015112">
    <property type="term" value="F:nitrate transmembrane transporter activity"/>
    <property type="evidence" value="ECO:0007669"/>
    <property type="project" value="InterPro"/>
</dbReference>
<proteinExistence type="predicted"/>
<feature type="compositionally biased region" description="Basic residues" evidence="5">
    <location>
        <begin position="58"/>
        <end position="75"/>
    </location>
</feature>
<dbReference type="PANTHER" id="PTHR23515">
    <property type="entry name" value="HIGH-AFFINITY NITRATE TRANSPORTER 2.3"/>
    <property type="match status" value="1"/>
</dbReference>
<evidence type="ECO:0000256" key="2">
    <source>
        <dbReference type="ARBA" id="ARBA00022692"/>
    </source>
</evidence>
<feature type="region of interest" description="Disordered" evidence="5">
    <location>
        <begin position="55"/>
        <end position="81"/>
    </location>
</feature>
<reference evidence="6 7" key="1">
    <citation type="journal article" date="2019" name="Sci. Rep.">
        <title>A high-quality genome of Eragrostis curvula grass provides insights into Poaceae evolution and supports new strategies to enhance forage quality.</title>
        <authorList>
            <person name="Carballo J."/>
            <person name="Santos B.A.C.M."/>
            <person name="Zappacosta D."/>
            <person name="Garbus I."/>
            <person name="Selva J.P."/>
            <person name="Gallo C.A."/>
            <person name="Diaz A."/>
            <person name="Albertini E."/>
            <person name="Caccamo M."/>
            <person name="Echenique V."/>
        </authorList>
    </citation>
    <scope>NUCLEOTIDE SEQUENCE [LARGE SCALE GENOMIC DNA]</scope>
    <source>
        <strain evidence="7">cv. Victoria</strain>
        <tissue evidence="6">Leaf</tissue>
    </source>
</reference>
<dbReference type="Proteomes" id="UP000324897">
    <property type="component" value="Unassembled WGS sequence"/>
</dbReference>